<dbReference type="EMBL" id="UZAH01035093">
    <property type="protein sequence ID" value="VDP38967.1"/>
    <property type="molecule type" value="Genomic_DNA"/>
</dbReference>
<gene>
    <name evidence="1" type="ORF">HPBE_LOCUS23463</name>
</gene>
<organism evidence="2 3">
    <name type="scientific">Heligmosomoides polygyrus</name>
    <name type="common">Parasitic roundworm</name>
    <dbReference type="NCBI Taxonomy" id="6339"/>
    <lineage>
        <taxon>Eukaryota</taxon>
        <taxon>Metazoa</taxon>
        <taxon>Ecdysozoa</taxon>
        <taxon>Nematoda</taxon>
        <taxon>Chromadorea</taxon>
        <taxon>Rhabditida</taxon>
        <taxon>Rhabditina</taxon>
        <taxon>Rhabditomorpha</taxon>
        <taxon>Strongyloidea</taxon>
        <taxon>Heligmosomidae</taxon>
        <taxon>Heligmosomoides</taxon>
    </lineage>
</organism>
<evidence type="ECO:0000313" key="1">
    <source>
        <dbReference type="EMBL" id="VDP38967.1"/>
    </source>
</evidence>
<dbReference type="WBParaSite" id="HPBE_0002346401-mRNA-1">
    <property type="protein sequence ID" value="HPBE_0002346401-mRNA-1"/>
    <property type="gene ID" value="HPBE_0002346401"/>
</dbReference>
<reference evidence="1 2" key="1">
    <citation type="submission" date="2018-11" db="EMBL/GenBank/DDBJ databases">
        <authorList>
            <consortium name="Pathogen Informatics"/>
        </authorList>
    </citation>
    <scope>NUCLEOTIDE SEQUENCE [LARGE SCALE GENOMIC DNA]</scope>
</reference>
<evidence type="ECO:0000313" key="2">
    <source>
        <dbReference type="Proteomes" id="UP000050761"/>
    </source>
</evidence>
<reference evidence="3" key="2">
    <citation type="submission" date="2019-09" db="UniProtKB">
        <authorList>
            <consortium name="WormBaseParasite"/>
        </authorList>
    </citation>
    <scope>IDENTIFICATION</scope>
</reference>
<evidence type="ECO:0000313" key="3">
    <source>
        <dbReference type="WBParaSite" id="HPBE_0002346401-mRNA-1"/>
    </source>
</evidence>
<protein>
    <submittedName>
        <fullName evidence="3">NRXN1</fullName>
    </submittedName>
</protein>
<accession>A0A183GL94</accession>
<dbReference type="Proteomes" id="UP000050761">
    <property type="component" value="Unassembled WGS sequence"/>
</dbReference>
<accession>A0A3P8CFU7</accession>
<proteinExistence type="predicted"/>
<dbReference type="AlphaFoldDB" id="A0A183GL94"/>
<name>A0A183GL94_HELPZ</name>
<sequence length="71" mass="7849">MLSHGAPHHFTGLLQVEKGGMHRLLFAMLPHEEWGGVNSISYDAALVVGELNDFTISSLEDSLEDFHTVRS</sequence>
<keyword evidence="2" id="KW-1185">Reference proteome</keyword>